<accession>A0A9D4X269</accession>
<dbReference type="Pfam" id="PF14364">
    <property type="entry name" value="DUF4408"/>
    <property type="match status" value="1"/>
</dbReference>
<dbReference type="Pfam" id="PF05553">
    <property type="entry name" value="DUF761"/>
    <property type="match status" value="1"/>
</dbReference>
<evidence type="ECO:0000256" key="2">
    <source>
        <dbReference type="SAM" id="Phobius"/>
    </source>
</evidence>
<feature type="transmembrane region" description="Helical" evidence="2">
    <location>
        <begin position="67"/>
        <end position="93"/>
    </location>
</feature>
<protein>
    <recommendedName>
        <fullName evidence="3">DUF4408 domain-containing protein</fullName>
    </recommendedName>
</protein>
<feature type="non-terminal residue" evidence="4">
    <location>
        <position position="1"/>
    </location>
</feature>
<organism evidence="4 5">
    <name type="scientific">Pisum sativum</name>
    <name type="common">Garden pea</name>
    <name type="synonym">Lathyrus oleraceus</name>
    <dbReference type="NCBI Taxonomy" id="3888"/>
    <lineage>
        <taxon>Eukaryota</taxon>
        <taxon>Viridiplantae</taxon>
        <taxon>Streptophyta</taxon>
        <taxon>Embryophyta</taxon>
        <taxon>Tracheophyta</taxon>
        <taxon>Spermatophyta</taxon>
        <taxon>Magnoliopsida</taxon>
        <taxon>eudicotyledons</taxon>
        <taxon>Gunneridae</taxon>
        <taxon>Pentapetalae</taxon>
        <taxon>rosids</taxon>
        <taxon>fabids</taxon>
        <taxon>Fabales</taxon>
        <taxon>Fabaceae</taxon>
        <taxon>Papilionoideae</taxon>
        <taxon>50 kb inversion clade</taxon>
        <taxon>NPAAA clade</taxon>
        <taxon>Hologalegina</taxon>
        <taxon>IRL clade</taxon>
        <taxon>Fabeae</taxon>
        <taxon>Lathyrus</taxon>
    </lineage>
</organism>
<evidence type="ECO:0000259" key="3">
    <source>
        <dbReference type="Pfam" id="PF14364"/>
    </source>
</evidence>
<dbReference type="Proteomes" id="UP001058974">
    <property type="component" value="Chromosome 5"/>
</dbReference>
<evidence type="ECO:0000313" key="4">
    <source>
        <dbReference type="EMBL" id="KAI5412022.1"/>
    </source>
</evidence>
<sequence>KHWVKVKFPLLQKHKTISENKNKKKMKMNFLSLKLALISTGVLSTAVALKLTVPIVSHFILNEAPTIWSFTLTCFTPPYLYLLLNLIILTIVVTSKFHNQHHHSPPEPLPFAASFDGTPSPVQIPAPVPVEISEIIPLINYNGFVSDTDETVAVGNESNDPIVYLAEENTPAKTTVIEADDSVLVPSLPKNSSEFVFNDENEKPPVSSRFRKAVRSSPEGGKVNSLRVTKTKKQDTLENTWKTITEGRAMPLNRHLKKSDTFESQPRRSGVPLADLNGGVGGGGGVPVMKKSETFGGREKSVSPGSGGKMRKESSLSQDELNRRVEAFINKFNAEMRLQRQESLRQYREMVNGRTC</sequence>
<dbReference type="InterPro" id="IPR008480">
    <property type="entry name" value="DUF761_pln"/>
</dbReference>
<dbReference type="PANTHER" id="PTHR33098">
    <property type="entry name" value="COTTON FIBER (DUF761)"/>
    <property type="match status" value="1"/>
</dbReference>
<keyword evidence="2" id="KW-1133">Transmembrane helix</keyword>
<dbReference type="PANTHER" id="PTHR33098:SF80">
    <property type="entry name" value="COTTON FIBER"/>
    <property type="match status" value="1"/>
</dbReference>
<dbReference type="Gramene" id="Psat05G0691600-T1">
    <property type="protein sequence ID" value="KAI5412022.1"/>
    <property type="gene ID" value="KIW84_056916"/>
</dbReference>
<feature type="compositionally biased region" description="Basic and acidic residues" evidence="1">
    <location>
        <begin position="290"/>
        <end position="301"/>
    </location>
</feature>
<feature type="region of interest" description="Disordered" evidence="1">
    <location>
        <begin position="258"/>
        <end position="318"/>
    </location>
</feature>
<dbReference type="InterPro" id="IPR025520">
    <property type="entry name" value="DUF4408"/>
</dbReference>
<comment type="caution">
    <text evidence="4">The sequence shown here is derived from an EMBL/GenBank/DDBJ whole genome shotgun (WGS) entry which is preliminary data.</text>
</comment>
<evidence type="ECO:0000313" key="5">
    <source>
        <dbReference type="Proteomes" id="UP001058974"/>
    </source>
</evidence>
<keyword evidence="2" id="KW-0472">Membrane</keyword>
<evidence type="ECO:0000256" key="1">
    <source>
        <dbReference type="SAM" id="MobiDB-lite"/>
    </source>
</evidence>
<proteinExistence type="predicted"/>
<dbReference type="AlphaFoldDB" id="A0A9D4X269"/>
<feature type="region of interest" description="Disordered" evidence="1">
    <location>
        <begin position="195"/>
        <end position="223"/>
    </location>
</feature>
<gene>
    <name evidence="4" type="ORF">KIW84_056916</name>
</gene>
<keyword evidence="2" id="KW-0812">Transmembrane</keyword>
<dbReference type="EMBL" id="JAMSHJ010000005">
    <property type="protein sequence ID" value="KAI5412022.1"/>
    <property type="molecule type" value="Genomic_DNA"/>
</dbReference>
<reference evidence="4 5" key="1">
    <citation type="journal article" date="2022" name="Nat. Genet.">
        <title>Improved pea reference genome and pan-genome highlight genomic features and evolutionary characteristics.</title>
        <authorList>
            <person name="Yang T."/>
            <person name="Liu R."/>
            <person name="Luo Y."/>
            <person name="Hu S."/>
            <person name="Wang D."/>
            <person name="Wang C."/>
            <person name="Pandey M.K."/>
            <person name="Ge S."/>
            <person name="Xu Q."/>
            <person name="Li N."/>
            <person name="Li G."/>
            <person name="Huang Y."/>
            <person name="Saxena R.K."/>
            <person name="Ji Y."/>
            <person name="Li M."/>
            <person name="Yan X."/>
            <person name="He Y."/>
            <person name="Liu Y."/>
            <person name="Wang X."/>
            <person name="Xiang C."/>
            <person name="Varshney R.K."/>
            <person name="Ding H."/>
            <person name="Gao S."/>
            <person name="Zong X."/>
        </authorList>
    </citation>
    <scope>NUCLEOTIDE SEQUENCE [LARGE SCALE GENOMIC DNA]</scope>
    <source>
        <strain evidence="4 5">cv. Zhongwan 6</strain>
    </source>
</reference>
<feature type="domain" description="DUF4408" evidence="3">
    <location>
        <begin position="65"/>
        <end position="97"/>
    </location>
</feature>
<keyword evidence="5" id="KW-1185">Reference proteome</keyword>
<name>A0A9D4X269_PEA</name>